<feature type="region of interest" description="Disordered" evidence="1">
    <location>
        <begin position="1"/>
        <end position="22"/>
    </location>
</feature>
<dbReference type="AlphaFoldDB" id="A0A0K8MY68"/>
<keyword evidence="3" id="KW-1185">Reference proteome</keyword>
<evidence type="ECO:0000313" key="3">
    <source>
        <dbReference type="Proteomes" id="UP000055060"/>
    </source>
</evidence>
<gene>
    <name evidence="2" type="ORF">LARV_03951</name>
</gene>
<evidence type="ECO:0000313" key="2">
    <source>
        <dbReference type="EMBL" id="GAP16155.1"/>
    </source>
</evidence>
<proteinExistence type="predicted"/>
<reference evidence="2" key="1">
    <citation type="submission" date="2015-07" db="EMBL/GenBank/DDBJ databases">
        <title>Draft Genome Sequences of Anaerolinea thermolimosa IMO-1, Bellilinea caldifistulae GOMI-1, Leptolinea tardivitalis YMTK-2, Levilinea saccharolytica KIBI-1,Longilinea arvoryzae KOME-1, Previously Described as Members of the Anaerolineaceae (Chloroflexi).</title>
        <authorList>
            <person name="Sekiguchi Y."/>
            <person name="Ohashi A."/>
            <person name="Matsuura N."/>
            <person name="Tourlousse M.D."/>
        </authorList>
    </citation>
    <scope>NUCLEOTIDE SEQUENCE [LARGE SCALE GENOMIC DNA]</scope>
    <source>
        <strain evidence="2">KOME-1</strain>
    </source>
</reference>
<dbReference type="EMBL" id="DF967973">
    <property type="protein sequence ID" value="GAP16155.1"/>
    <property type="molecule type" value="Genomic_DNA"/>
</dbReference>
<dbReference type="STRING" id="360412.LARV_03951"/>
<dbReference type="InterPro" id="IPR015943">
    <property type="entry name" value="WD40/YVTN_repeat-like_dom_sf"/>
</dbReference>
<feature type="non-terminal residue" evidence="2">
    <location>
        <position position="1"/>
    </location>
</feature>
<sequence length="382" mass="40965">PTSTVAPAPTFTLAPSRTPLPPSTGPFKLVRGFDSQLIPGLLTTLTSDGKGRFWLSGPNDAVLLDPATGDAARVRFSRPPLGVDSGSRAWELAENGSYVSAWDGEDWTDYAEGLGWTPATVTQAPLEFRSDASGNVWLVTAADVRRFDGQRWRVFTPYEMGITLPWKAGVSTDLVLALGPDSTWVGSCDRAGGEPTGQGGLRRLQNDRWMDAGLPALPACITALTAAPDGSVWVGLYGGTLWHFDTAAQTWSGPLALPLPPDRTYYTNFLELPLDRDGNPWPLVELCTASGCGQQVTRFHLDENGNLQATGLSQEPPQQRLLFDATGQAWLLTPDSIGPLAEDGSFTPLEGLSVIAAAFDSGGRLWLAAESEGQLGLWVDRR</sequence>
<organism evidence="2">
    <name type="scientific">Longilinea arvoryzae</name>
    <dbReference type="NCBI Taxonomy" id="360412"/>
    <lineage>
        <taxon>Bacteria</taxon>
        <taxon>Bacillati</taxon>
        <taxon>Chloroflexota</taxon>
        <taxon>Anaerolineae</taxon>
        <taxon>Anaerolineales</taxon>
        <taxon>Anaerolineaceae</taxon>
        <taxon>Longilinea</taxon>
    </lineage>
</organism>
<accession>A0A0K8MY68</accession>
<dbReference type="Gene3D" id="2.130.10.10">
    <property type="entry name" value="YVTN repeat-like/Quinoprotein amine dehydrogenase"/>
    <property type="match status" value="1"/>
</dbReference>
<name>A0A0K8MY68_9CHLR</name>
<protein>
    <recommendedName>
        <fullName evidence="4">Two component regulator propeller</fullName>
    </recommendedName>
</protein>
<dbReference type="Proteomes" id="UP000055060">
    <property type="component" value="Unassembled WGS sequence"/>
</dbReference>
<dbReference type="SUPFAM" id="SSF63829">
    <property type="entry name" value="Calcium-dependent phosphotriesterase"/>
    <property type="match status" value="1"/>
</dbReference>
<evidence type="ECO:0008006" key="4">
    <source>
        <dbReference type="Google" id="ProtNLM"/>
    </source>
</evidence>
<evidence type="ECO:0000256" key="1">
    <source>
        <dbReference type="SAM" id="MobiDB-lite"/>
    </source>
</evidence>